<organism evidence="1 2">
    <name type="scientific">Parabacteroides segnis</name>
    <dbReference type="NCBI Taxonomy" id="2763058"/>
    <lineage>
        <taxon>Bacteria</taxon>
        <taxon>Pseudomonadati</taxon>
        <taxon>Bacteroidota</taxon>
        <taxon>Bacteroidia</taxon>
        <taxon>Bacteroidales</taxon>
        <taxon>Tannerellaceae</taxon>
        <taxon>Parabacteroides</taxon>
    </lineage>
</organism>
<evidence type="ECO:0000313" key="2">
    <source>
        <dbReference type="Proteomes" id="UP000644010"/>
    </source>
</evidence>
<gene>
    <name evidence="1" type="ORF">H8S77_26345</name>
</gene>
<proteinExistence type="predicted"/>
<dbReference type="Proteomes" id="UP000644010">
    <property type="component" value="Unassembled WGS sequence"/>
</dbReference>
<keyword evidence="2" id="KW-1185">Reference proteome</keyword>
<dbReference type="RefSeq" id="WP_186961864.1">
    <property type="nucleotide sequence ID" value="NZ_JACOOI010000055.1"/>
</dbReference>
<reference evidence="1 2" key="1">
    <citation type="submission" date="2020-08" db="EMBL/GenBank/DDBJ databases">
        <title>Genome public.</title>
        <authorList>
            <person name="Liu C."/>
            <person name="Sun Q."/>
        </authorList>
    </citation>
    <scope>NUCLEOTIDE SEQUENCE [LARGE SCALE GENOMIC DNA]</scope>
    <source>
        <strain evidence="1 2">BX2</strain>
    </source>
</reference>
<accession>A0ABR7E9Q9</accession>
<sequence length="257" mass="27773">MGIVKNGTLGIGRKSFGDATYRTSRGRTIAAKRIQENKSNTSMQSDQRKAFGIMGRSAKLLSEWIDKTFDKTKYGSQRNHYVKLNAPIMEWLKVNKKLDGLNYLSQIVAAIEDGVTVYAGMGANLAESEFVQNEKELSASVTYSKLFAVGDKVLIVVAQSYGKTTPGNNGLSLSSSFAAAPIYEYVITDADAGKNTISLDKDKVPGLATACEPLSTYKQSAIMASVAVISGKDACQCYFSSLELYVEPGGGDRPEIE</sequence>
<dbReference type="EMBL" id="JACOOI010000055">
    <property type="protein sequence ID" value="MBC5646388.1"/>
    <property type="molecule type" value="Genomic_DNA"/>
</dbReference>
<comment type="caution">
    <text evidence="1">The sequence shown here is derived from an EMBL/GenBank/DDBJ whole genome shotgun (WGS) entry which is preliminary data.</text>
</comment>
<protein>
    <submittedName>
        <fullName evidence="1">Uncharacterized protein</fullName>
    </submittedName>
</protein>
<evidence type="ECO:0000313" key="1">
    <source>
        <dbReference type="EMBL" id="MBC5646388.1"/>
    </source>
</evidence>
<name>A0ABR7E9Q9_9BACT</name>